<feature type="transmembrane region" description="Helical" evidence="8">
    <location>
        <begin position="16"/>
        <end position="39"/>
    </location>
</feature>
<evidence type="ECO:0000256" key="2">
    <source>
        <dbReference type="ARBA" id="ARBA00007069"/>
    </source>
</evidence>
<evidence type="ECO:0000256" key="8">
    <source>
        <dbReference type="RuleBase" id="RU363032"/>
    </source>
</evidence>
<evidence type="ECO:0000313" key="11">
    <source>
        <dbReference type="Proteomes" id="UP000658656"/>
    </source>
</evidence>
<dbReference type="Proteomes" id="UP000658656">
    <property type="component" value="Unassembled WGS sequence"/>
</dbReference>
<dbReference type="Gene3D" id="1.10.3720.10">
    <property type="entry name" value="MetI-like"/>
    <property type="match status" value="1"/>
</dbReference>
<feature type="domain" description="ABC transmembrane type-1" evidence="9">
    <location>
        <begin position="73"/>
        <end position="280"/>
    </location>
</feature>
<dbReference type="RefSeq" id="WP_145934025.1">
    <property type="nucleotide sequence ID" value="NZ_BNAV01000003.1"/>
</dbReference>
<feature type="transmembrane region" description="Helical" evidence="8">
    <location>
        <begin position="261"/>
        <end position="287"/>
    </location>
</feature>
<keyword evidence="5 8" id="KW-0812">Transmembrane</keyword>
<feature type="transmembrane region" description="Helical" evidence="8">
    <location>
        <begin position="72"/>
        <end position="97"/>
    </location>
</feature>
<keyword evidence="7 8" id="KW-0472">Membrane</keyword>
<reference evidence="10" key="2">
    <citation type="submission" date="2020-09" db="EMBL/GenBank/DDBJ databases">
        <authorList>
            <person name="Sun Q."/>
            <person name="Zhou Y."/>
        </authorList>
    </citation>
    <scope>NUCLEOTIDE SEQUENCE</scope>
    <source>
        <strain evidence="10">CGMCC 4.7679</strain>
    </source>
</reference>
<keyword evidence="3 8" id="KW-0813">Transport</keyword>
<evidence type="ECO:0000256" key="6">
    <source>
        <dbReference type="ARBA" id="ARBA00022989"/>
    </source>
</evidence>
<dbReference type="PANTHER" id="PTHR42929:SF5">
    <property type="entry name" value="ABC TRANSPORTER PERMEASE PROTEIN"/>
    <property type="match status" value="1"/>
</dbReference>
<dbReference type="SUPFAM" id="SSF161098">
    <property type="entry name" value="MetI-like"/>
    <property type="match status" value="1"/>
</dbReference>
<dbReference type="AlphaFoldDB" id="A0A8H9IRL8"/>
<comment type="subcellular location">
    <subcellularLocation>
        <location evidence="1 8">Cell membrane</location>
        <topology evidence="1 8">Multi-pass membrane protein</topology>
    </subcellularLocation>
</comment>
<name>A0A8H9IRL8_9PSEU</name>
<keyword evidence="4" id="KW-1003">Cell membrane</keyword>
<evidence type="ECO:0000256" key="4">
    <source>
        <dbReference type="ARBA" id="ARBA00022475"/>
    </source>
</evidence>
<reference evidence="10" key="1">
    <citation type="journal article" date="2014" name="Int. J. Syst. Evol. Microbiol.">
        <title>Complete genome sequence of Corynebacterium casei LMG S-19264T (=DSM 44701T), isolated from a smear-ripened cheese.</title>
        <authorList>
            <consortium name="US DOE Joint Genome Institute (JGI-PGF)"/>
            <person name="Walter F."/>
            <person name="Albersmeier A."/>
            <person name="Kalinowski J."/>
            <person name="Ruckert C."/>
        </authorList>
    </citation>
    <scope>NUCLEOTIDE SEQUENCE</scope>
    <source>
        <strain evidence="10">CGMCC 4.7679</strain>
    </source>
</reference>
<feature type="transmembrane region" description="Helical" evidence="8">
    <location>
        <begin position="155"/>
        <end position="182"/>
    </location>
</feature>
<feature type="transmembrane region" description="Helical" evidence="8">
    <location>
        <begin position="203"/>
        <end position="232"/>
    </location>
</feature>
<proteinExistence type="inferred from homology"/>
<dbReference type="Pfam" id="PF00528">
    <property type="entry name" value="BPD_transp_1"/>
    <property type="match status" value="1"/>
</dbReference>
<protein>
    <submittedName>
        <fullName evidence="10">ABC transporter permease</fullName>
    </submittedName>
</protein>
<feature type="transmembrane region" description="Helical" evidence="8">
    <location>
        <begin position="109"/>
        <end position="135"/>
    </location>
</feature>
<dbReference type="PANTHER" id="PTHR42929">
    <property type="entry name" value="INNER MEMBRANE ABC TRANSPORTER PERMEASE PROTEIN YDCU-RELATED-RELATED"/>
    <property type="match status" value="1"/>
</dbReference>
<gene>
    <name evidence="10" type="ORF">GCM10017566_28340</name>
</gene>
<evidence type="ECO:0000259" key="9">
    <source>
        <dbReference type="PROSITE" id="PS50928"/>
    </source>
</evidence>
<dbReference type="GO" id="GO:0055085">
    <property type="term" value="P:transmembrane transport"/>
    <property type="evidence" value="ECO:0007669"/>
    <property type="project" value="InterPro"/>
</dbReference>
<keyword evidence="11" id="KW-1185">Reference proteome</keyword>
<dbReference type="PROSITE" id="PS50928">
    <property type="entry name" value="ABC_TM1"/>
    <property type="match status" value="1"/>
</dbReference>
<sequence length="293" mass="31269">MSSSSAEAPKGRLRGLGFVLPALAFLVFLLIVPMVRMLIMSFHPVDEYGQALPGFTAEQYRRVFTESFFSEALLHSVFVALVVTVLCLVLGYPAAYVLAHRRPGLVRTLLLLAVISPLLTSVVVRTYGWSVLLSGNGLVNRVLVGLGLRSEPANLLGSTGAVIVSVTHVLLPFAIVPLTTALRNIEPNLGRASLSLGAGPARTFWRVTVPLSLPGIAAGVLIVFALAMGIYITPMLIGGTNQPLAGIRIYDQVSSVFDYPMAAALSFVLLVLTGVCTAVFGGGFRLWTRRLHG</sequence>
<evidence type="ECO:0000256" key="3">
    <source>
        <dbReference type="ARBA" id="ARBA00022448"/>
    </source>
</evidence>
<dbReference type="InterPro" id="IPR000515">
    <property type="entry name" value="MetI-like"/>
</dbReference>
<evidence type="ECO:0000256" key="5">
    <source>
        <dbReference type="ARBA" id="ARBA00022692"/>
    </source>
</evidence>
<accession>A0A8H9IRL8</accession>
<comment type="caution">
    <text evidence="10">The sequence shown here is derived from an EMBL/GenBank/DDBJ whole genome shotgun (WGS) entry which is preliminary data.</text>
</comment>
<dbReference type="EMBL" id="BNAV01000003">
    <property type="protein sequence ID" value="GHF53284.1"/>
    <property type="molecule type" value="Genomic_DNA"/>
</dbReference>
<evidence type="ECO:0000256" key="7">
    <source>
        <dbReference type="ARBA" id="ARBA00023136"/>
    </source>
</evidence>
<dbReference type="CDD" id="cd06261">
    <property type="entry name" value="TM_PBP2"/>
    <property type="match status" value="1"/>
</dbReference>
<dbReference type="InterPro" id="IPR035906">
    <property type="entry name" value="MetI-like_sf"/>
</dbReference>
<dbReference type="OrthoDB" id="9808619at2"/>
<keyword evidence="6 8" id="KW-1133">Transmembrane helix</keyword>
<evidence type="ECO:0000313" key="10">
    <source>
        <dbReference type="EMBL" id="GHF53284.1"/>
    </source>
</evidence>
<evidence type="ECO:0000256" key="1">
    <source>
        <dbReference type="ARBA" id="ARBA00004651"/>
    </source>
</evidence>
<dbReference type="GO" id="GO:0005886">
    <property type="term" value="C:plasma membrane"/>
    <property type="evidence" value="ECO:0007669"/>
    <property type="project" value="UniProtKB-SubCell"/>
</dbReference>
<comment type="similarity">
    <text evidence="2">Belongs to the binding-protein-dependent transport system permease family. CysTW subfamily.</text>
</comment>
<organism evidence="10 11">
    <name type="scientific">Amycolatopsis bartoniae</name>
    <dbReference type="NCBI Taxonomy" id="941986"/>
    <lineage>
        <taxon>Bacteria</taxon>
        <taxon>Bacillati</taxon>
        <taxon>Actinomycetota</taxon>
        <taxon>Actinomycetes</taxon>
        <taxon>Pseudonocardiales</taxon>
        <taxon>Pseudonocardiaceae</taxon>
        <taxon>Amycolatopsis</taxon>
    </lineage>
</organism>